<organism evidence="2">
    <name type="scientific">Sesamum latifolium</name>
    <dbReference type="NCBI Taxonomy" id="2727402"/>
    <lineage>
        <taxon>Eukaryota</taxon>
        <taxon>Viridiplantae</taxon>
        <taxon>Streptophyta</taxon>
        <taxon>Embryophyta</taxon>
        <taxon>Tracheophyta</taxon>
        <taxon>Spermatophyta</taxon>
        <taxon>Magnoliopsida</taxon>
        <taxon>eudicotyledons</taxon>
        <taxon>Gunneridae</taxon>
        <taxon>Pentapetalae</taxon>
        <taxon>asterids</taxon>
        <taxon>lamiids</taxon>
        <taxon>Lamiales</taxon>
        <taxon>Pedaliaceae</taxon>
        <taxon>Sesamum</taxon>
    </lineage>
</organism>
<gene>
    <name evidence="2" type="ORF">Slati_4035800</name>
</gene>
<dbReference type="AlphaFoldDB" id="A0AAW2TRV8"/>
<proteinExistence type="predicted"/>
<reference evidence="2" key="2">
    <citation type="journal article" date="2024" name="Plant">
        <title>Genomic evolution and insights into agronomic trait innovations of Sesamum species.</title>
        <authorList>
            <person name="Miao H."/>
            <person name="Wang L."/>
            <person name="Qu L."/>
            <person name="Liu H."/>
            <person name="Sun Y."/>
            <person name="Le M."/>
            <person name="Wang Q."/>
            <person name="Wei S."/>
            <person name="Zheng Y."/>
            <person name="Lin W."/>
            <person name="Duan Y."/>
            <person name="Cao H."/>
            <person name="Xiong S."/>
            <person name="Wang X."/>
            <person name="Wei L."/>
            <person name="Li C."/>
            <person name="Ma Q."/>
            <person name="Ju M."/>
            <person name="Zhao R."/>
            <person name="Li G."/>
            <person name="Mu C."/>
            <person name="Tian Q."/>
            <person name="Mei H."/>
            <person name="Zhang T."/>
            <person name="Gao T."/>
            <person name="Zhang H."/>
        </authorList>
    </citation>
    <scope>NUCLEOTIDE SEQUENCE</scope>
    <source>
        <strain evidence="2">KEN1</strain>
    </source>
</reference>
<comment type="caution">
    <text evidence="2">The sequence shown here is derived from an EMBL/GenBank/DDBJ whole genome shotgun (WGS) entry which is preliminary data.</text>
</comment>
<evidence type="ECO:0000256" key="1">
    <source>
        <dbReference type="SAM" id="MobiDB-lite"/>
    </source>
</evidence>
<feature type="compositionally biased region" description="Polar residues" evidence="1">
    <location>
        <begin position="122"/>
        <end position="131"/>
    </location>
</feature>
<feature type="region of interest" description="Disordered" evidence="1">
    <location>
        <begin position="46"/>
        <end position="131"/>
    </location>
</feature>
<feature type="compositionally biased region" description="Basic and acidic residues" evidence="1">
    <location>
        <begin position="62"/>
        <end position="84"/>
    </location>
</feature>
<name>A0AAW2TRV8_9LAMI</name>
<sequence length="131" mass="14259">MRHSAFLRPWGASSLQRTQISVPSQSAWVLKDSSLSRRAEPVHCCPYQLAGRPRPPPSSRQAELKGAKSRPPPDRAMPRAERRPHPPQLGPRVESGEVAPPPSSRQSERRGGRAHPLPGAQAPSQACTPTT</sequence>
<dbReference type="EMBL" id="JACGWN010000014">
    <property type="protein sequence ID" value="KAL0407219.1"/>
    <property type="molecule type" value="Genomic_DNA"/>
</dbReference>
<protein>
    <submittedName>
        <fullName evidence="2">Uncharacterized protein</fullName>
    </submittedName>
</protein>
<evidence type="ECO:0000313" key="2">
    <source>
        <dbReference type="EMBL" id="KAL0407219.1"/>
    </source>
</evidence>
<feature type="region of interest" description="Disordered" evidence="1">
    <location>
        <begin position="1"/>
        <end position="21"/>
    </location>
</feature>
<accession>A0AAW2TRV8</accession>
<reference evidence="2" key="1">
    <citation type="submission" date="2020-06" db="EMBL/GenBank/DDBJ databases">
        <authorList>
            <person name="Li T."/>
            <person name="Hu X."/>
            <person name="Zhang T."/>
            <person name="Song X."/>
            <person name="Zhang H."/>
            <person name="Dai N."/>
            <person name="Sheng W."/>
            <person name="Hou X."/>
            <person name="Wei L."/>
        </authorList>
    </citation>
    <scope>NUCLEOTIDE SEQUENCE</scope>
    <source>
        <strain evidence="2">KEN1</strain>
        <tissue evidence="2">Leaf</tissue>
    </source>
</reference>